<comment type="caution">
    <text evidence="2">The sequence shown here is derived from an EMBL/GenBank/DDBJ whole genome shotgun (WGS) entry which is preliminary data.</text>
</comment>
<keyword evidence="1" id="KW-0472">Membrane</keyword>
<protein>
    <submittedName>
        <fullName evidence="2">Uncharacterized protein</fullName>
    </submittedName>
</protein>
<feature type="transmembrane region" description="Helical" evidence="1">
    <location>
        <begin position="75"/>
        <end position="97"/>
    </location>
</feature>
<evidence type="ECO:0000256" key="1">
    <source>
        <dbReference type="SAM" id="Phobius"/>
    </source>
</evidence>
<dbReference type="Proteomes" id="UP000248066">
    <property type="component" value="Unassembled WGS sequence"/>
</dbReference>
<gene>
    <name evidence="2" type="ORF">CR205_12455</name>
</gene>
<evidence type="ECO:0000313" key="3">
    <source>
        <dbReference type="Proteomes" id="UP000248066"/>
    </source>
</evidence>
<accession>A0A2W0H6C4</accession>
<organism evidence="2 3">
    <name type="scientific">Alteribacter lacisalsi</name>
    <dbReference type="NCBI Taxonomy" id="2045244"/>
    <lineage>
        <taxon>Bacteria</taxon>
        <taxon>Bacillati</taxon>
        <taxon>Bacillota</taxon>
        <taxon>Bacilli</taxon>
        <taxon>Bacillales</taxon>
        <taxon>Bacillaceae</taxon>
        <taxon>Alteribacter</taxon>
    </lineage>
</organism>
<sequence>MNLFTAMILSAILFFTAYMLGVRKNLNFLTLFILGMGERMVTGDREKVCVRFAWLAAVTGALVLIHAAAGEYAGSALTAVSGAIILSMAVFAFAGLLKYGFRDHAKRPEKD</sequence>
<keyword evidence="3" id="KW-1185">Reference proteome</keyword>
<reference evidence="2 3" key="1">
    <citation type="submission" date="2017-10" db="EMBL/GenBank/DDBJ databases">
        <title>Bacillus sp. nov., a halophilic bacterium isolated from a Yangshapao Lake.</title>
        <authorList>
            <person name="Wang H."/>
        </authorList>
    </citation>
    <scope>NUCLEOTIDE SEQUENCE [LARGE SCALE GENOMIC DNA]</scope>
    <source>
        <strain evidence="2 3">YSP-3</strain>
    </source>
</reference>
<keyword evidence="1" id="KW-1133">Transmembrane helix</keyword>
<dbReference type="RefSeq" id="WP_110520291.1">
    <property type="nucleotide sequence ID" value="NZ_PDOF01000002.1"/>
</dbReference>
<dbReference type="OrthoDB" id="9897352at2"/>
<keyword evidence="1" id="KW-0812">Transmembrane</keyword>
<feature type="transmembrane region" description="Helical" evidence="1">
    <location>
        <begin position="6"/>
        <end position="36"/>
    </location>
</feature>
<proteinExistence type="predicted"/>
<evidence type="ECO:0000313" key="2">
    <source>
        <dbReference type="EMBL" id="PYZ96521.1"/>
    </source>
</evidence>
<feature type="transmembrane region" description="Helical" evidence="1">
    <location>
        <begin position="48"/>
        <end position="69"/>
    </location>
</feature>
<dbReference type="EMBL" id="PDOF01000002">
    <property type="protein sequence ID" value="PYZ96521.1"/>
    <property type="molecule type" value="Genomic_DNA"/>
</dbReference>
<name>A0A2W0H6C4_9BACI</name>
<dbReference type="AlphaFoldDB" id="A0A2W0H6C4"/>